<gene>
    <name evidence="1" type="ORF">MISHU_88</name>
</gene>
<evidence type="ECO:0000313" key="2">
    <source>
        <dbReference type="Proteomes" id="UP000827912"/>
    </source>
</evidence>
<sequence>MKCFNFGNQEDFKMFGLNEAEYNIVKRAAKECMKDLKVEVTSGNKYDHIAAGIITKHHTPISTLITRTKFVWLAGYIAGRWGKPGEYE</sequence>
<dbReference type="Proteomes" id="UP000827912">
    <property type="component" value="Segment"/>
</dbReference>
<protein>
    <submittedName>
        <fullName evidence="1">Uncharacterized protein</fullName>
    </submittedName>
</protein>
<name>A0AAE8YS61_9CAUD</name>
<accession>A0AAE8YS61</accession>
<reference evidence="1 2" key="1">
    <citation type="submission" date="2021-10" db="EMBL/GenBank/DDBJ databases">
        <authorList>
            <person name="Cranston A.C."/>
            <person name="Newey C.N."/>
            <person name="Brown H.B."/>
            <person name="Jenson M.J."/>
            <person name="Grose J.H."/>
        </authorList>
    </citation>
    <scope>NUCLEOTIDE SEQUENCE [LARGE SCALE GENOMIC DNA]</scope>
</reference>
<dbReference type="EMBL" id="OK499984">
    <property type="protein sequence ID" value="UGO49836.1"/>
    <property type="molecule type" value="Genomic_DNA"/>
</dbReference>
<keyword evidence="2" id="KW-1185">Reference proteome</keyword>
<organism evidence="1 2">
    <name type="scientific">Escherichia phage vB_EcoD_Mishu</name>
    <dbReference type="NCBI Taxonomy" id="2894792"/>
    <lineage>
        <taxon>Viruses</taxon>
        <taxon>Duplodnaviria</taxon>
        <taxon>Heunggongvirae</taxon>
        <taxon>Uroviricota</taxon>
        <taxon>Caudoviricetes</taxon>
        <taxon>Drexlerviridae</taxon>
        <taxon>Tempevirinae</taxon>
        <taxon>Tlsvirus</taxon>
        <taxon>Tlsvirus mishy</taxon>
    </lineage>
</organism>
<proteinExistence type="predicted"/>
<evidence type="ECO:0000313" key="1">
    <source>
        <dbReference type="EMBL" id="UGO49836.1"/>
    </source>
</evidence>